<name>A0A812WAV8_SYMPI</name>
<feature type="domain" description="DUF4116" evidence="1">
    <location>
        <begin position="136"/>
        <end position="185"/>
    </location>
</feature>
<accession>A0A812WAV8</accession>
<comment type="caution">
    <text evidence="2">The sequence shown here is derived from an EMBL/GenBank/DDBJ whole genome shotgun (WGS) entry which is preliminary data.</text>
</comment>
<keyword evidence="3" id="KW-1185">Reference proteome</keyword>
<reference evidence="2" key="1">
    <citation type="submission" date="2021-02" db="EMBL/GenBank/DDBJ databases">
        <authorList>
            <person name="Dougan E. K."/>
            <person name="Rhodes N."/>
            <person name="Thang M."/>
            <person name="Chan C."/>
        </authorList>
    </citation>
    <scope>NUCLEOTIDE SEQUENCE</scope>
</reference>
<feature type="domain" description="DUF4116" evidence="1">
    <location>
        <begin position="276"/>
        <end position="319"/>
    </location>
</feature>
<sequence length="395" mass="42713">MDLRKWEARHDGLAVDVSVVEQVAGEPGVARDVLRRGHTNGSKTHDSFVFRTLHAGAKYGNKDLLVNRKAYRQAVATNLGAIKLANDYLQQDEAIVLNWALTHVSKERTLDRDFMLSVVRTNGEALEEAAPALRGDREVVLSAVKSSKGWALQFAADSLKQDREVVLTAVRRNALALEFASAELRSDRQIVSVAVCKTLPGSQSVGTVESVFGLELARLQDTIIAVDPLFWHIVKGIIASVNFARNDLRACQEIVLAAVGANGLALEYAAPALRGDKQTVLAAVATNPFALQFASEQLREDRDVVGAAVGKDGCALQFAALVAKADRAVVLAAMRQAGVHVLLMADQSLQEDQTILHEARQQDTPAGQMAKSSSLPGAEISWSDSAFMEVEKTRL</sequence>
<evidence type="ECO:0000313" key="3">
    <source>
        <dbReference type="Proteomes" id="UP000649617"/>
    </source>
</evidence>
<organism evidence="2 3">
    <name type="scientific">Symbiodinium pilosum</name>
    <name type="common">Dinoflagellate</name>
    <dbReference type="NCBI Taxonomy" id="2952"/>
    <lineage>
        <taxon>Eukaryota</taxon>
        <taxon>Sar</taxon>
        <taxon>Alveolata</taxon>
        <taxon>Dinophyceae</taxon>
        <taxon>Suessiales</taxon>
        <taxon>Symbiodiniaceae</taxon>
        <taxon>Symbiodinium</taxon>
    </lineage>
</organism>
<gene>
    <name evidence="2" type="ORF">SPIL2461_LOCUS18742</name>
</gene>
<dbReference type="InterPro" id="IPR025197">
    <property type="entry name" value="DUF4116"/>
</dbReference>
<protein>
    <recommendedName>
        <fullName evidence="1">DUF4116 domain-containing protein</fullName>
    </recommendedName>
</protein>
<dbReference type="OrthoDB" id="429604at2759"/>
<dbReference type="Pfam" id="PF13475">
    <property type="entry name" value="DUF4116"/>
    <property type="match status" value="2"/>
</dbReference>
<proteinExistence type="predicted"/>
<evidence type="ECO:0000313" key="2">
    <source>
        <dbReference type="EMBL" id="CAE7676059.1"/>
    </source>
</evidence>
<dbReference type="EMBL" id="CAJNIZ010044038">
    <property type="protein sequence ID" value="CAE7676059.1"/>
    <property type="molecule type" value="Genomic_DNA"/>
</dbReference>
<dbReference type="Proteomes" id="UP000649617">
    <property type="component" value="Unassembled WGS sequence"/>
</dbReference>
<dbReference type="AlphaFoldDB" id="A0A812WAV8"/>
<evidence type="ECO:0000259" key="1">
    <source>
        <dbReference type="Pfam" id="PF13475"/>
    </source>
</evidence>